<keyword evidence="4" id="KW-0449">Lipoprotein</keyword>
<accession>A0A918KD24</accession>
<feature type="signal peptide" evidence="2">
    <location>
        <begin position="1"/>
        <end position="25"/>
    </location>
</feature>
<evidence type="ECO:0000256" key="1">
    <source>
        <dbReference type="SAM" id="MobiDB-lite"/>
    </source>
</evidence>
<comment type="caution">
    <text evidence="4">The sequence shown here is derived from an EMBL/GenBank/DDBJ whole genome shotgun (WGS) entry which is preliminary data.</text>
</comment>
<dbReference type="InterPro" id="IPR005183">
    <property type="entry name" value="DUF305_CopM-like"/>
</dbReference>
<evidence type="ECO:0000313" key="5">
    <source>
        <dbReference type="Proteomes" id="UP000619244"/>
    </source>
</evidence>
<feature type="compositionally biased region" description="Basic and acidic residues" evidence="1">
    <location>
        <begin position="89"/>
        <end position="104"/>
    </location>
</feature>
<evidence type="ECO:0000313" key="4">
    <source>
        <dbReference type="EMBL" id="GGX58609.1"/>
    </source>
</evidence>
<dbReference type="PANTHER" id="PTHR36933">
    <property type="entry name" value="SLL0788 PROTEIN"/>
    <property type="match status" value="1"/>
</dbReference>
<dbReference type="PROSITE" id="PS51257">
    <property type="entry name" value="PROKAR_LIPOPROTEIN"/>
    <property type="match status" value="1"/>
</dbReference>
<evidence type="ECO:0000259" key="3">
    <source>
        <dbReference type="Pfam" id="PF03713"/>
    </source>
</evidence>
<feature type="compositionally biased region" description="Low complexity" evidence="1">
    <location>
        <begin position="45"/>
        <end position="56"/>
    </location>
</feature>
<feature type="compositionally biased region" description="Low complexity" evidence="1">
    <location>
        <begin position="129"/>
        <end position="146"/>
    </location>
</feature>
<evidence type="ECO:0000256" key="2">
    <source>
        <dbReference type="SAM" id="SignalP"/>
    </source>
</evidence>
<keyword evidence="2" id="KW-0732">Signal</keyword>
<dbReference type="RefSeq" id="WP_190189017.1">
    <property type="nucleotide sequence ID" value="NZ_BMVU01000003.1"/>
</dbReference>
<reference evidence="4" key="1">
    <citation type="journal article" date="2014" name="Int. J. Syst. Evol. Microbiol.">
        <title>Complete genome sequence of Corynebacterium casei LMG S-19264T (=DSM 44701T), isolated from a smear-ripened cheese.</title>
        <authorList>
            <consortium name="US DOE Joint Genome Institute (JGI-PGF)"/>
            <person name="Walter F."/>
            <person name="Albersmeier A."/>
            <person name="Kalinowski J."/>
            <person name="Ruckert C."/>
        </authorList>
    </citation>
    <scope>NUCLEOTIDE SEQUENCE</scope>
    <source>
        <strain evidence="4">JCM 4790</strain>
    </source>
</reference>
<gene>
    <name evidence="4" type="ORF">GCM10010358_10840</name>
</gene>
<dbReference type="InterPro" id="IPR012347">
    <property type="entry name" value="Ferritin-like"/>
</dbReference>
<organism evidence="4 5">
    <name type="scientific">Streptomyces minutiscleroticus</name>
    <dbReference type="NCBI Taxonomy" id="68238"/>
    <lineage>
        <taxon>Bacteria</taxon>
        <taxon>Bacillati</taxon>
        <taxon>Actinomycetota</taxon>
        <taxon>Actinomycetes</taxon>
        <taxon>Kitasatosporales</taxon>
        <taxon>Streptomycetaceae</taxon>
        <taxon>Streptomyces</taxon>
    </lineage>
</organism>
<dbReference type="Pfam" id="PF03713">
    <property type="entry name" value="DUF305"/>
    <property type="match status" value="1"/>
</dbReference>
<dbReference type="Proteomes" id="UP000619244">
    <property type="component" value="Unassembled WGS sequence"/>
</dbReference>
<feature type="chain" id="PRO_5039651376" evidence="2">
    <location>
        <begin position="26"/>
        <end position="218"/>
    </location>
</feature>
<feature type="domain" description="DUF305" evidence="3">
    <location>
        <begin position="63"/>
        <end position="215"/>
    </location>
</feature>
<dbReference type="Gene3D" id="1.20.1260.10">
    <property type="match status" value="1"/>
</dbReference>
<dbReference type="PANTHER" id="PTHR36933:SF1">
    <property type="entry name" value="SLL0788 PROTEIN"/>
    <property type="match status" value="1"/>
</dbReference>
<feature type="region of interest" description="Disordered" evidence="1">
    <location>
        <begin position="29"/>
        <end position="107"/>
    </location>
</feature>
<sequence length="218" mass="23217">MASRRSPLFRTAVPMAALAASLVLAGCSDSATNSSGMGHETGPESQSATASASASQGTHSEQDVSFAQEMIQHHRQAVAMAEAAPSRAESQEVKDLAAKIKDEQGPEVTTMSDWLRAWGEDVPDEDMSGHASTPSASSSSSMSGMTSDEDMKKLEKLSGTAFDRAFLEMMSEHHEGAVEMARTEQTKGSYGPARDLATSIVDSQTAELDRMKKLLDKE</sequence>
<protein>
    <submittedName>
        <fullName evidence="4">Lipoprotein</fullName>
    </submittedName>
</protein>
<keyword evidence="5" id="KW-1185">Reference proteome</keyword>
<proteinExistence type="predicted"/>
<feature type="region of interest" description="Disordered" evidence="1">
    <location>
        <begin position="120"/>
        <end position="155"/>
    </location>
</feature>
<dbReference type="EMBL" id="BMVU01000003">
    <property type="protein sequence ID" value="GGX58609.1"/>
    <property type="molecule type" value="Genomic_DNA"/>
</dbReference>
<name>A0A918KD24_9ACTN</name>
<dbReference type="AlphaFoldDB" id="A0A918KD24"/>
<reference evidence="4" key="2">
    <citation type="submission" date="2020-09" db="EMBL/GenBank/DDBJ databases">
        <authorList>
            <person name="Sun Q."/>
            <person name="Ohkuma M."/>
        </authorList>
    </citation>
    <scope>NUCLEOTIDE SEQUENCE</scope>
    <source>
        <strain evidence="4">JCM 4790</strain>
    </source>
</reference>